<evidence type="ECO:0000313" key="2">
    <source>
        <dbReference type="EMBL" id="MDR9900593.1"/>
    </source>
</evidence>
<dbReference type="PANTHER" id="PTHR37844">
    <property type="entry name" value="SER/THR PROTEIN PHOSPHATASE SUPERFAMILY (AFU_ORTHOLOGUE AFUA_1G14840)"/>
    <property type="match status" value="1"/>
</dbReference>
<dbReference type="SUPFAM" id="SSF56300">
    <property type="entry name" value="Metallo-dependent phosphatases"/>
    <property type="match status" value="1"/>
</dbReference>
<dbReference type="InterPro" id="IPR004843">
    <property type="entry name" value="Calcineurin-like_PHP"/>
</dbReference>
<sequence length="257" mass="29577">MKIICYSDLHLEFGSGFRPPVNTDADLMILAGDIITCKNYMPLSRFLQEWRKPVLYVMGNHEYYTSRPMAEENANFRHWLEEHHPNVTLLLDESVTVDGVHFFGGTMWTDFDGSNPLAMLTAQQQINDYRMITLSDNHPLTPTQTVVLHQVYWEKLIAWFENDESGTRVVISHHAPVINPHTRHRNSPLQPAFNSLDMVEIIERYQPALWVYGHTHECDDQVIGTTRVISNQSGYPLRGGGYECKEFDPKGCTLNLE</sequence>
<gene>
    <name evidence="2" type="ORF">G7B40_039580</name>
</gene>
<dbReference type="Gene3D" id="3.60.21.10">
    <property type="match status" value="1"/>
</dbReference>
<name>A0AAP5IF62_9CYAN</name>
<dbReference type="Pfam" id="PF00149">
    <property type="entry name" value="Metallophos"/>
    <property type="match status" value="1"/>
</dbReference>
<feature type="domain" description="Calcineurin-like phosphoesterase" evidence="1">
    <location>
        <begin position="1"/>
        <end position="218"/>
    </location>
</feature>
<organism evidence="2 3">
    <name type="scientific">Aetokthonos hydrillicola Thurmond2011</name>
    <dbReference type="NCBI Taxonomy" id="2712845"/>
    <lineage>
        <taxon>Bacteria</taxon>
        <taxon>Bacillati</taxon>
        <taxon>Cyanobacteriota</taxon>
        <taxon>Cyanophyceae</taxon>
        <taxon>Nostocales</taxon>
        <taxon>Hapalosiphonaceae</taxon>
        <taxon>Aetokthonos</taxon>
    </lineage>
</organism>
<dbReference type="RefSeq" id="WP_208351641.1">
    <property type="nucleotide sequence ID" value="NZ_JAALHA020000036.1"/>
</dbReference>
<proteinExistence type="predicted"/>
<dbReference type="EMBL" id="JAALHA020000036">
    <property type="protein sequence ID" value="MDR9900593.1"/>
    <property type="molecule type" value="Genomic_DNA"/>
</dbReference>
<evidence type="ECO:0000313" key="3">
    <source>
        <dbReference type="Proteomes" id="UP000667802"/>
    </source>
</evidence>
<dbReference type="PANTHER" id="PTHR37844:SF2">
    <property type="entry name" value="SER_THR PROTEIN PHOSPHATASE SUPERFAMILY (AFU_ORTHOLOGUE AFUA_1G14840)"/>
    <property type="match status" value="1"/>
</dbReference>
<dbReference type="InterPro" id="IPR029052">
    <property type="entry name" value="Metallo-depent_PP-like"/>
</dbReference>
<dbReference type="Proteomes" id="UP000667802">
    <property type="component" value="Unassembled WGS sequence"/>
</dbReference>
<keyword evidence="3" id="KW-1185">Reference proteome</keyword>
<evidence type="ECO:0000259" key="1">
    <source>
        <dbReference type="Pfam" id="PF00149"/>
    </source>
</evidence>
<comment type="caution">
    <text evidence="2">The sequence shown here is derived from an EMBL/GenBank/DDBJ whole genome shotgun (WGS) entry which is preliminary data.</text>
</comment>
<accession>A0AAP5IF62</accession>
<reference evidence="3" key="1">
    <citation type="journal article" date="2021" name="Science">
        <title>Hunting the eagle killer: A cyanobacterial neurotoxin causes vacuolar myelinopathy.</title>
        <authorList>
            <person name="Breinlinger S."/>
            <person name="Phillips T.J."/>
            <person name="Haram B.N."/>
            <person name="Mares J."/>
            <person name="Martinez Yerena J.A."/>
            <person name="Hrouzek P."/>
            <person name="Sobotka R."/>
            <person name="Henderson W.M."/>
            <person name="Schmieder P."/>
            <person name="Williams S.M."/>
            <person name="Lauderdale J.D."/>
            <person name="Wilde H.D."/>
            <person name="Gerrin W."/>
            <person name="Kust A."/>
            <person name="Washington J.W."/>
            <person name="Wagner C."/>
            <person name="Geier B."/>
            <person name="Liebeke M."/>
            <person name="Enke H."/>
            <person name="Niedermeyer T.H.J."/>
            <person name="Wilde S.B."/>
        </authorList>
    </citation>
    <scope>NUCLEOTIDE SEQUENCE [LARGE SCALE GENOMIC DNA]</scope>
    <source>
        <strain evidence="3">Thurmond2011</strain>
    </source>
</reference>
<protein>
    <submittedName>
        <fullName evidence="2">Metallophosphoesterase</fullName>
    </submittedName>
</protein>
<dbReference type="GO" id="GO:0016787">
    <property type="term" value="F:hydrolase activity"/>
    <property type="evidence" value="ECO:0007669"/>
    <property type="project" value="InterPro"/>
</dbReference>
<dbReference type="AlphaFoldDB" id="A0AAP5IF62"/>